<accession>A0ACB7FIJ2</accession>
<dbReference type="EMBL" id="CM024798">
    <property type="protein sequence ID" value="KAG8013833.1"/>
    <property type="molecule type" value="Genomic_DNA"/>
</dbReference>
<proteinExistence type="predicted"/>
<reference evidence="1" key="1">
    <citation type="submission" date="2020-04" db="EMBL/GenBank/DDBJ databases">
        <title>A chromosome-scale assembly and high-density genetic map of the yellow drum (Nibea albiflora) genome.</title>
        <authorList>
            <person name="Xu D."/>
            <person name="Zhang W."/>
            <person name="Chen R."/>
            <person name="Tan P."/>
            <person name="Wang L."/>
            <person name="Song H."/>
            <person name="Tian L."/>
            <person name="Zhu Q."/>
            <person name="Wang B."/>
        </authorList>
    </citation>
    <scope>NUCLEOTIDE SEQUENCE</scope>
    <source>
        <strain evidence="1">ZJHYS-2018</strain>
    </source>
</reference>
<comment type="caution">
    <text evidence="1">The sequence shown here is derived from an EMBL/GenBank/DDBJ whole genome shotgun (WGS) entry which is preliminary data.</text>
</comment>
<dbReference type="Proteomes" id="UP000805704">
    <property type="component" value="Chromosome 10"/>
</dbReference>
<organism evidence="1 2">
    <name type="scientific">Nibea albiflora</name>
    <name type="common">Yellow drum</name>
    <name type="synonym">Corvina albiflora</name>
    <dbReference type="NCBI Taxonomy" id="240163"/>
    <lineage>
        <taxon>Eukaryota</taxon>
        <taxon>Metazoa</taxon>
        <taxon>Chordata</taxon>
        <taxon>Craniata</taxon>
        <taxon>Vertebrata</taxon>
        <taxon>Euteleostomi</taxon>
        <taxon>Actinopterygii</taxon>
        <taxon>Neopterygii</taxon>
        <taxon>Teleostei</taxon>
        <taxon>Neoteleostei</taxon>
        <taxon>Acanthomorphata</taxon>
        <taxon>Eupercaria</taxon>
        <taxon>Sciaenidae</taxon>
        <taxon>Nibea</taxon>
    </lineage>
</organism>
<gene>
    <name evidence="1" type="primary">NECTIN4.2</name>
    <name evidence="1" type="ORF">GBF38_016027</name>
</gene>
<name>A0ACB7FIJ2_NIBAL</name>
<keyword evidence="2" id="KW-1185">Reference proteome</keyword>
<evidence type="ECO:0000313" key="2">
    <source>
        <dbReference type="Proteomes" id="UP000805704"/>
    </source>
</evidence>
<protein>
    <submittedName>
        <fullName evidence="1">Nectin-4</fullName>
    </submittedName>
</protein>
<sequence length="649" mass="72141">MLGALHIAVFLIICPTCAEAIGDMGICYILDGILIVYGIILTILYCRLRMGPTSKTPANQPEKPAEGGIYAVRHIIVILTKTFKKALGGKVTPYHPAEVVCAQGVFVEPPQRVTSQRSMAESETRLPCRYEVEDGEKVVQVTWFKELPDGSKEQIITAHFTDGQTEFGRYSGRVKFESKRPTEDSALLILSTEESDEGSYTCHISTFPNGNFERHITLTVWILPISSLEPVLLVDGQSFRLAASCRAVGRPPPRLSWDTDLPGQSQNRTNEGGSVSSYYSLHPLRSMNGKKLDCLVWHPSLEQPRRISNRLVVQYPPDAKISTDNEKWFVGLEKAELVCNGGGYPEPDNITWTWRGGALPDGTSAIGGKLVFGRPVRKNDSGVYECVVRNNVGVSKADFTLAVAEDRPQPHGSPIDNQLLIIIGASAGALVMILVIVVLLVNRYHRHKNKKLERELSEKTEEINSFSRQASFRRLNSVSSDPRLQSEDYALLRVDSRMKNSEMSLERPNYKGSHSTLGGKWGPGGGVETDELGRPVVWHDGRESLRGADMEERRMRVESYLKNSNMSLDSGLPSSLVPVKVQQEETRDPDLRERDSPPSVAEEGHEDDEDSSSYQITAALNNHFYYSNGVLRPRPHSNAILLHPRGQII</sequence>
<evidence type="ECO:0000313" key="1">
    <source>
        <dbReference type="EMBL" id="KAG8013833.1"/>
    </source>
</evidence>